<dbReference type="Gene3D" id="3.40.50.300">
    <property type="entry name" value="P-loop containing nucleotide triphosphate hydrolases"/>
    <property type="match status" value="1"/>
</dbReference>
<evidence type="ECO:0000259" key="1">
    <source>
        <dbReference type="Pfam" id="PF01695"/>
    </source>
</evidence>
<evidence type="ECO:0000313" key="2">
    <source>
        <dbReference type="EMBL" id="SEO00960.1"/>
    </source>
</evidence>
<accession>A0A1H8L6W9</accession>
<dbReference type="Proteomes" id="UP000183002">
    <property type="component" value="Unassembled WGS sequence"/>
</dbReference>
<dbReference type="AlphaFoldDB" id="A0A1H8L6W9"/>
<reference evidence="2 3" key="1">
    <citation type="submission" date="2016-10" db="EMBL/GenBank/DDBJ databases">
        <authorList>
            <person name="de Groot N.N."/>
        </authorList>
    </citation>
    <scope>NUCLEOTIDE SEQUENCE [LARGE SCALE GENOMIC DNA]</scope>
    <source>
        <strain evidence="2 3">CGMCC 1.10836</strain>
    </source>
</reference>
<keyword evidence="3" id="KW-1185">Reference proteome</keyword>
<evidence type="ECO:0000313" key="3">
    <source>
        <dbReference type="Proteomes" id="UP000183002"/>
    </source>
</evidence>
<dbReference type="InterPro" id="IPR027417">
    <property type="entry name" value="P-loop_NTPase"/>
</dbReference>
<gene>
    <name evidence="2" type="ORF">SAMN05216227_103910</name>
</gene>
<dbReference type="InterPro" id="IPR002611">
    <property type="entry name" value="IstB_ATP-bd"/>
</dbReference>
<dbReference type="EMBL" id="FOCO01000039">
    <property type="protein sequence ID" value="SEO00960.1"/>
    <property type="molecule type" value="Genomic_DNA"/>
</dbReference>
<feature type="domain" description="IstB-like ATP-binding" evidence="1">
    <location>
        <begin position="1"/>
        <end position="106"/>
    </location>
</feature>
<dbReference type="SUPFAM" id="SSF52540">
    <property type="entry name" value="P-loop containing nucleoside triphosphate hydrolases"/>
    <property type="match status" value="1"/>
</dbReference>
<name>A0A1H8L6W9_9RHOB</name>
<organism evidence="2 3">
    <name type="scientific">Pseudorhodobacter antarcticus</name>
    <dbReference type="NCBI Taxonomy" id="1077947"/>
    <lineage>
        <taxon>Bacteria</taxon>
        <taxon>Pseudomonadati</taxon>
        <taxon>Pseudomonadota</taxon>
        <taxon>Alphaproteobacteria</taxon>
        <taxon>Rhodobacterales</taxon>
        <taxon>Paracoccaceae</taxon>
        <taxon>Pseudorhodobacter</taxon>
    </lineage>
</organism>
<protein>
    <submittedName>
        <fullName evidence="2">IstB-like ATP binding protein</fullName>
    </submittedName>
</protein>
<proteinExistence type="predicted"/>
<sequence>MFEALALARGDGRHARILKTIARMEVLIIDDWGLAVLTAAERRDLLEILEDRHGRASTIVTSQLPVEHWHEAIGDSTLADAILDRLVHNAHRLKLTGESIRKAAARNSSLDLTRQA</sequence>
<dbReference type="GO" id="GO:0005524">
    <property type="term" value="F:ATP binding"/>
    <property type="evidence" value="ECO:0007669"/>
    <property type="project" value="InterPro"/>
</dbReference>
<dbReference type="STRING" id="1077947.SAMN05216227_103910"/>
<dbReference type="Pfam" id="PF01695">
    <property type="entry name" value="IstB_IS21"/>
    <property type="match status" value="1"/>
</dbReference>